<dbReference type="GO" id="GO:0016132">
    <property type="term" value="P:brassinosteroid biosynthetic process"/>
    <property type="evidence" value="ECO:0007669"/>
    <property type="project" value="TreeGrafter"/>
</dbReference>
<dbReference type="InterPro" id="IPR002401">
    <property type="entry name" value="Cyt_P450_E_grp-I"/>
</dbReference>
<keyword evidence="12" id="KW-0503">Monooxygenase</keyword>
<comment type="cofactor">
    <cofactor evidence="1 11">
        <name>heme</name>
        <dbReference type="ChEBI" id="CHEBI:30413"/>
    </cofactor>
</comment>
<dbReference type="GO" id="GO:0016020">
    <property type="term" value="C:membrane"/>
    <property type="evidence" value="ECO:0007669"/>
    <property type="project" value="UniProtKB-SubCell"/>
</dbReference>
<dbReference type="EMBL" id="JAWXYG010000009">
    <property type="protein sequence ID" value="KAK4262477.1"/>
    <property type="molecule type" value="Genomic_DNA"/>
</dbReference>
<dbReference type="Pfam" id="PF00067">
    <property type="entry name" value="p450"/>
    <property type="match status" value="1"/>
</dbReference>
<comment type="similarity">
    <text evidence="3 12">Belongs to the cytochrome P450 family.</text>
</comment>
<evidence type="ECO:0000313" key="14">
    <source>
        <dbReference type="EMBL" id="KAK4262477.1"/>
    </source>
</evidence>
<evidence type="ECO:0000256" key="8">
    <source>
        <dbReference type="ARBA" id="ARBA00023002"/>
    </source>
</evidence>
<gene>
    <name evidence="14" type="ORF">QN277_028032</name>
</gene>
<organism evidence="14 15">
    <name type="scientific">Acacia crassicarpa</name>
    <name type="common">northern wattle</name>
    <dbReference type="NCBI Taxonomy" id="499986"/>
    <lineage>
        <taxon>Eukaryota</taxon>
        <taxon>Viridiplantae</taxon>
        <taxon>Streptophyta</taxon>
        <taxon>Embryophyta</taxon>
        <taxon>Tracheophyta</taxon>
        <taxon>Spermatophyta</taxon>
        <taxon>Magnoliopsida</taxon>
        <taxon>eudicotyledons</taxon>
        <taxon>Gunneridae</taxon>
        <taxon>Pentapetalae</taxon>
        <taxon>rosids</taxon>
        <taxon>fabids</taxon>
        <taxon>Fabales</taxon>
        <taxon>Fabaceae</taxon>
        <taxon>Caesalpinioideae</taxon>
        <taxon>mimosoid clade</taxon>
        <taxon>Acacieae</taxon>
        <taxon>Acacia</taxon>
    </lineage>
</organism>
<evidence type="ECO:0000256" key="7">
    <source>
        <dbReference type="ARBA" id="ARBA00022989"/>
    </source>
</evidence>
<dbReference type="GO" id="GO:0010268">
    <property type="term" value="P:brassinosteroid homeostasis"/>
    <property type="evidence" value="ECO:0007669"/>
    <property type="project" value="TreeGrafter"/>
</dbReference>
<dbReference type="SUPFAM" id="SSF48264">
    <property type="entry name" value="Cytochrome P450"/>
    <property type="match status" value="1"/>
</dbReference>
<keyword evidence="9 11" id="KW-0408">Iron</keyword>
<dbReference type="PROSITE" id="PS00086">
    <property type="entry name" value="CYTOCHROME_P450"/>
    <property type="match status" value="1"/>
</dbReference>
<reference evidence="14" key="1">
    <citation type="submission" date="2023-10" db="EMBL/GenBank/DDBJ databases">
        <title>Chromosome-level genome of the transformable northern wattle, Acacia crassicarpa.</title>
        <authorList>
            <person name="Massaro I."/>
            <person name="Sinha N.R."/>
            <person name="Poethig S."/>
            <person name="Leichty A.R."/>
        </authorList>
    </citation>
    <scope>NUCLEOTIDE SEQUENCE</scope>
    <source>
        <strain evidence="14">Acra3RX</strain>
        <tissue evidence="14">Leaf</tissue>
    </source>
</reference>
<evidence type="ECO:0000256" key="11">
    <source>
        <dbReference type="PIRSR" id="PIRSR602401-1"/>
    </source>
</evidence>
<evidence type="ECO:0000256" key="13">
    <source>
        <dbReference type="SAM" id="Phobius"/>
    </source>
</evidence>
<dbReference type="GO" id="GO:0005783">
    <property type="term" value="C:endoplasmic reticulum"/>
    <property type="evidence" value="ECO:0007669"/>
    <property type="project" value="TreeGrafter"/>
</dbReference>
<evidence type="ECO:0000256" key="5">
    <source>
        <dbReference type="ARBA" id="ARBA00022692"/>
    </source>
</evidence>
<dbReference type="CDD" id="cd11043">
    <property type="entry name" value="CYP90-like"/>
    <property type="match status" value="1"/>
</dbReference>
<dbReference type="InterPro" id="IPR017972">
    <property type="entry name" value="Cyt_P450_CS"/>
</dbReference>
<accession>A0AAE1MCQ6</accession>
<dbReference type="AlphaFoldDB" id="A0AAE1MCQ6"/>
<protein>
    <recommendedName>
        <fullName evidence="16">Beta-amyrin 11-oxidase-like</fullName>
    </recommendedName>
</protein>
<dbReference type="PRINTS" id="PR00463">
    <property type="entry name" value="EP450I"/>
</dbReference>
<feature type="transmembrane region" description="Helical" evidence="13">
    <location>
        <begin position="6"/>
        <end position="25"/>
    </location>
</feature>
<evidence type="ECO:0000256" key="12">
    <source>
        <dbReference type="RuleBase" id="RU000461"/>
    </source>
</evidence>
<dbReference type="InterPro" id="IPR001128">
    <property type="entry name" value="Cyt_P450"/>
</dbReference>
<keyword evidence="10 13" id="KW-0472">Membrane</keyword>
<name>A0AAE1MCQ6_9FABA</name>
<keyword evidence="4 11" id="KW-0349">Heme</keyword>
<sequence>MEISDVVIVGGALVLGAYAFVFGFLRRINDWCYAAGKRHLPPGDMGWPFLGAMPAFLSAFRSNPNSFVSGLISRYGRTGIYRTYLFGCPTILVVGSDMARKVLTDDENFTLGYPKAATTLAGKKSLHGISRAEHKRIRRLITGPISGHEALSSYISLLERITVQLLDEWSSMKTPIPLLIEMRRFAFAVITNIFVSSDIDAIDLGMFENMYADLNRGMKSLAINLPGFAFHKALKAREKAKKLLQGLVERKRKRLKEGRTEKDMMDLLMEAKDEDGGQMEDEDITDLLLLFLMAGHESTAHAIMWTLIFLGQHPQYFQKAKKEQEEIAARRPSSQKGLSLREIKQMDYLSKVVDEMLRMISISLSNFRKAKAEVNINGYIIPKDWKVLVFNRGLHMDPEIYANPEEFNPSRWDNYKGGKTGAFLPFGLGTRHCPGNDLARFEIAIFLHHFLLNYRMERIDEKCSMVYLPIPRPSDNCLARIVKVE</sequence>
<dbReference type="PRINTS" id="PR00385">
    <property type="entry name" value="P450"/>
</dbReference>
<dbReference type="GO" id="GO:0016125">
    <property type="term" value="P:sterol metabolic process"/>
    <property type="evidence" value="ECO:0007669"/>
    <property type="project" value="TreeGrafter"/>
</dbReference>
<dbReference type="GO" id="GO:0051777">
    <property type="term" value="F:ent-kaurenoic acid monooxygenase activity"/>
    <property type="evidence" value="ECO:0007669"/>
    <property type="project" value="TreeGrafter"/>
</dbReference>
<dbReference type="Proteomes" id="UP001293593">
    <property type="component" value="Unassembled WGS sequence"/>
</dbReference>
<comment type="caution">
    <text evidence="14">The sequence shown here is derived from an EMBL/GenBank/DDBJ whole genome shotgun (WGS) entry which is preliminary data.</text>
</comment>
<evidence type="ECO:0000313" key="15">
    <source>
        <dbReference type="Proteomes" id="UP001293593"/>
    </source>
</evidence>
<evidence type="ECO:0000256" key="3">
    <source>
        <dbReference type="ARBA" id="ARBA00010617"/>
    </source>
</evidence>
<keyword evidence="15" id="KW-1185">Reference proteome</keyword>
<dbReference type="PANTHER" id="PTHR24286:SF199">
    <property type="entry name" value="CYTOCHROME P450 88D6"/>
    <property type="match status" value="1"/>
</dbReference>
<dbReference type="InterPro" id="IPR036396">
    <property type="entry name" value="Cyt_P450_sf"/>
</dbReference>
<dbReference type="GO" id="GO:0005506">
    <property type="term" value="F:iron ion binding"/>
    <property type="evidence" value="ECO:0007669"/>
    <property type="project" value="InterPro"/>
</dbReference>
<keyword evidence="7 13" id="KW-1133">Transmembrane helix</keyword>
<proteinExistence type="inferred from homology"/>
<evidence type="ECO:0000256" key="9">
    <source>
        <dbReference type="ARBA" id="ARBA00023004"/>
    </source>
</evidence>
<evidence type="ECO:0000256" key="4">
    <source>
        <dbReference type="ARBA" id="ARBA00022617"/>
    </source>
</evidence>
<evidence type="ECO:0000256" key="6">
    <source>
        <dbReference type="ARBA" id="ARBA00022723"/>
    </source>
</evidence>
<comment type="subcellular location">
    <subcellularLocation>
        <location evidence="2">Membrane</location>
        <topology evidence="2">Single-pass membrane protein</topology>
    </subcellularLocation>
</comment>
<evidence type="ECO:0000256" key="1">
    <source>
        <dbReference type="ARBA" id="ARBA00001971"/>
    </source>
</evidence>
<evidence type="ECO:0000256" key="2">
    <source>
        <dbReference type="ARBA" id="ARBA00004167"/>
    </source>
</evidence>
<dbReference type="PANTHER" id="PTHR24286">
    <property type="entry name" value="CYTOCHROME P450 26"/>
    <property type="match status" value="1"/>
</dbReference>
<keyword evidence="5 13" id="KW-0812">Transmembrane</keyword>
<dbReference type="GO" id="GO:0020037">
    <property type="term" value="F:heme binding"/>
    <property type="evidence" value="ECO:0007669"/>
    <property type="project" value="InterPro"/>
</dbReference>
<feature type="binding site" description="axial binding residue" evidence="11">
    <location>
        <position position="433"/>
    </location>
    <ligand>
        <name>heme</name>
        <dbReference type="ChEBI" id="CHEBI:30413"/>
    </ligand>
    <ligandPart>
        <name>Fe</name>
        <dbReference type="ChEBI" id="CHEBI:18248"/>
    </ligandPart>
</feature>
<keyword evidence="8 12" id="KW-0560">Oxidoreductase</keyword>
<evidence type="ECO:0000256" key="10">
    <source>
        <dbReference type="ARBA" id="ARBA00023136"/>
    </source>
</evidence>
<keyword evidence="6 11" id="KW-0479">Metal-binding</keyword>
<evidence type="ECO:0008006" key="16">
    <source>
        <dbReference type="Google" id="ProtNLM"/>
    </source>
</evidence>
<dbReference type="Gene3D" id="1.10.630.10">
    <property type="entry name" value="Cytochrome P450"/>
    <property type="match status" value="1"/>
</dbReference>